<evidence type="ECO:0000313" key="2">
    <source>
        <dbReference type="EMBL" id="SVA91929.1"/>
    </source>
</evidence>
<gene>
    <name evidence="2" type="ORF">METZ01_LOCUS144783</name>
</gene>
<accession>A0A381ZRV8</accession>
<sequence>ILQNYRLPIGLLELMFYGNGQKAELDLEFNYEIVGLNEFGFSFGVPFKSMSWGITAKYIQGLFYLGVDEDSSSSSLITDDLGIYGSGKYIIRQGVGGAGFGLDVGVVSRPYKGWQFGASLINLAGTIRWTQGDSESSSSINPLTSSFYPFTWGDSTLNANESILYTFNIDTIRADKLGGDSLFTNQTTFFVPKKATDFETRVPATFRLGMSKKVDDFLFASDLVAGFENKYYARQQWKWSIATEWTRIPTVPMRIGFAWGGGDMKELGMGFGVRKGMVMFDLGFAFRNGMWLHTMKGFNFSFGFTVVGKDKDSKKSDEEGPLPKPKKE</sequence>
<protein>
    <recommendedName>
        <fullName evidence="3">DUF5723 domain-containing protein</fullName>
    </recommendedName>
</protein>
<evidence type="ECO:0008006" key="3">
    <source>
        <dbReference type="Google" id="ProtNLM"/>
    </source>
</evidence>
<name>A0A381ZRV8_9ZZZZ</name>
<reference evidence="2" key="1">
    <citation type="submission" date="2018-05" db="EMBL/GenBank/DDBJ databases">
        <authorList>
            <person name="Lanie J.A."/>
            <person name="Ng W.-L."/>
            <person name="Kazmierczak K.M."/>
            <person name="Andrzejewski T.M."/>
            <person name="Davidsen T.M."/>
            <person name="Wayne K.J."/>
            <person name="Tettelin H."/>
            <person name="Glass J.I."/>
            <person name="Rusch D."/>
            <person name="Podicherti R."/>
            <person name="Tsui H.-C.T."/>
            <person name="Winkler M.E."/>
        </authorList>
    </citation>
    <scope>NUCLEOTIDE SEQUENCE</scope>
</reference>
<dbReference type="EMBL" id="UINC01022400">
    <property type="protein sequence ID" value="SVA91929.1"/>
    <property type="molecule type" value="Genomic_DNA"/>
</dbReference>
<evidence type="ECO:0000256" key="1">
    <source>
        <dbReference type="SAM" id="MobiDB-lite"/>
    </source>
</evidence>
<proteinExistence type="predicted"/>
<feature type="region of interest" description="Disordered" evidence="1">
    <location>
        <begin position="309"/>
        <end position="328"/>
    </location>
</feature>
<feature type="compositionally biased region" description="Basic and acidic residues" evidence="1">
    <location>
        <begin position="309"/>
        <end position="318"/>
    </location>
</feature>
<feature type="non-terminal residue" evidence="2">
    <location>
        <position position="1"/>
    </location>
</feature>
<dbReference type="AlphaFoldDB" id="A0A381ZRV8"/>
<organism evidence="2">
    <name type="scientific">marine metagenome</name>
    <dbReference type="NCBI Taxonomy" id="408172"/>
    <lineage>
        <taxon>unclassified sequences</taxon>
        <taxon>metagenomes</taxon>
        <taxon>ecological metagenomes</taxon>
    </lineage>
</organism>